<protein>
    <recommendedName>
        <fullName evidence="6">ABC-2 type transporter transmembrane domain-containing protein</fullName>
    </recommendedName>
</protein>
<evidence type="ECO:0000313" key="8">
    <source>
        <dbReference type="Proteomes" id="UP000325004"/>
    </source>
</evidence>
<keyword evidence="4 5" id="KW-0472">Membrane</keyword>
<name>A0A5C0UFA1_9PROT</name>
<evidence type="ECO:0000256" key="1">
    <source>
        <dbReference type="ARBA" id="ARBA00004141"/>
    </source>
</evidence>
<dbReference type="GO" id="GO:0140359">
    <property type="term" value="F:ABC-type transporter activity"/>
    <property type="evidence" value="ECO:0007669"/>
    <property type="project" value="InterPro"/>
</dbReference>
<dbReference type="GO" id="GO:0016020">
    <property type="term" value="C:membrane"/>
    <property type="evidence" value="ECO:0007669"/>
    <property type="project" value="UniProtKB-SubCell"/>
</dbReference>
<comment type="subcellular location">
    <subcellularLocation>
        <location evidence="1">Membrane</location>
        <topology evidence="1">Multi-pass membrane protein</topology>
    </subcellularLocation>
</comment>
<dbReference type="AlphaFoldDB" id="A0A5C0UFA1"/>
<evidence type="ECO:0000259" key="6">
    <source>
        <dbReference type="Pfam" id="PF01061"/>
    </source>
</evidence>
<dbReference type="InterPro" id="IPR013525">
    <property type="entry name" value="ABC2_TM"/>
</dbReference>
<feature type="transmembrane region" description="Helical" evidence="5">
    <location>
        <begin position="96"/>
        <end position="123"/>
    </location>
</feature>
<dbReference type="KEGG" id="cpri:FZC34_00480"/>
<evidence type="ECO:0000313" key="7">
    <source>
        <dbReference type="EMBL" id="QEK38397.1"/>
    </source>
</evidence>
<keyword evidence="2 5" id="KW-0812">Transmembrane</keyword>
<organism evidence="7 8">
    <name type="scientific">Candidatus Cytomitobacter primus</name>
    <dbReference type="NCBI Taxonomy" id="2066024"/>
    <lineage>
        <taxon>Bacteria</taxon>
        <taxon>Pseudomonadati</taxon>
        <taxon>Pseudomonadota</taxon>
        <taxon>Alphaproteobacteria</taxon>
        <taxon>Holosporales</taxon>
        <taxon>Holosporaceae</taxon>
        <taxon>Candidatus Cytomitobacter</taxon>
    </lineage>
</organism>
<evidence type="ECO:0000256" key="3">
    <source>
        <dbReference type="ARBA" id="ARBA00022989"/>
    </source>
</evidence>
<evidence type="ECO:0000256" key="5">
    <source>
        <dbReference type="SAM" id="Phobius"/>
    </source>
</evidence>
<dbReference type="EMBL" id="CP043316">
    <property type="protein sequence ID" value="QEK38397.1"/>
    <property type="molecule type" value="Genomic_DNA"/>
</dbReference>
<feature type="transmembrane region" description="Helical" evidence="5">
    <location>
        <begin position="170"/>
        <end position="190"/>
    </location>
</feature>
<accession>A0A5C0UFA1</accession>
<keyword evidence="8" id="KW-1185">Reference proteome</keyword>
<dbReference type="Pfam" id="PF01061">
    <property type="entry name" value="ABC2_membrane"/>
    <property type="match status" value="1"/>
</dbReference>
<feature type="transmembrane region" description="Helical" evidence="5">
    <location>
        <begin position="135"/>
        <end position="158"/>
    </location>
</feature>
<evidence type="ECO:0000256" key="4">
    <source>
        <dbReference type="ARBA" id="ARBA00023136"/>
    </source>
</evidence>
<feature type="transmembrane region" description="Helical" evidence="5">
    <location>
        <begin position="223"/>
        <end position="244"/>
    </location>
</feature>
<keyword evidence="3 5" id="KW-1133">Transmembrane helix</keyword>
<sequence>MITFWRLVQMESVIILKNVKDTLVNNAIFCGFIAVVSGYVLKAFGTSDSFASLQAASLIVSSIGFEVYRGLFRLLSDIEGDKHIQYYFTLPIPNMFIFLKMVCSFVLNGIIFATSSLIVLRIVLPSHIILSNINYFMFFLTVIVIGGFFGVFTFFLTAYTKNMMKISNTLMRILFPIWIMGGFQFSYAVAKSISPILGYMTLLSPYTYANEAMRSVILGSTGFMNIWTALSVLVVTSIIIWFIAMRKLRKRLDFL</sequence>
<feature type="transmembrane region" description="Helical" evidence="5">
    <location>
        <begin position="53"/>
        <end position="75"/>
    </location>
</feature>
<evidence type="ECO:0000256" key="2">
    <source>
        <dbReference type="ARBA" id="ARBA00022692"/>
    </source>
</evidence>
<feature type="transmembrane region" description="Helical" evidence="5">
    <location>
        <begin position="23"/>
        <end position="41"/>
    </location>
</feature>
<gene>
    <name evidence="7" type="ORF">FZC34_00480</name>
</gene>
<dbReference type="Proteomes" id="UP000325004">
    <property type="component" value="Chromosome"/>
</dbReference>
<feature type="domain" description="ABC-2 type transporter transmembrane" evidence="6">
    <location>
        <begin position="5"/>
        <end position="217"/>
    </location>
</feature>
<reference evidence="7 8" key="1">
    <citation type="submission" date="2019-08" db="EMBL/GenBank/DDBJ databases">
        <title>Highly reduced genomes of protist endosymbionts show evolutionary convergence.</title>
        <authorList>
            <person name="George E."/>
            <person name="Husnik F."/>
            <person name="Tashyreva D."/>
            <person name="Prokopchuk G."/>
            <person name="Horak A."/>
            <person name="Kwong W.K."/>
            <person name="Lukes J."/>
            <person name="Keeling P.J."/>
        </authorList>
    </citation>
    <scope>NUCLEOTIDE SEQUENCE [LARGE SCALE GENOMIC DNA]</scope>
    <source>
        <strain evidence="7">1604LC</strain>
    </source>
</reference>
<proteinExistence type="predicted"/>
<dbReference type="OrthoDB" id="8478603at2"/>
<dbReference type="RefSeq" id="WP_148971513.1">
    <property type="nucleotide sequence ID" value="NZ_CP043316.1"/>
</dbReference>